<organism evidence="2 3">
    <name type="scientific">Vespula maculifrons</name>
    <name type="common">Eastern yellow jacket</name>
    <name type="synonym">Wasp</name>
    <dbReference type="NCBI Taxonomy" id="7453"/>
    <lineage>
        <taxon>Eukaryota</taxon>
        <taxon>Metazoa</taxon>
        <taxon>Ecdysozoa</taxon>
        <taxon>Arthropoda</taxon>
        <taxon>Hexapoda</taxon>
        <taxon>Insecta</taxon>
        <taxon>Pterygota</taxon>
        <taxon>Neoptera</taxon>
        <taxon>Endopterygota</taxon>
        <taxon>Hymenoptera</taxon>
        <taxon>Apocrita</taxon>
        <taxon>Aculeata</taxon>
        <taxon>Vespoidea</taxon>
        <taxon>Vespidae</taxon>
        <taxon>Vespinae</taxon>
        <taxon>Vespula</taxon>
    </lineage>
</organism>
<protein>
    <submittedName>
        <fullName evidence="2">Uncharacterized protein</fullName>
    </submittedName>
</protein>
<accession>A0ABD2CNF2</accession>
<gene>
    <name evidence="2" type="ORF">V1477_004684</name>
</gene>
<feature type="compositionally biased region" description="Acidic residues" evidence="1">
    <location>
        <begin position="160"/>
        <end position="170"/>
    </location>
</feature>
<evidence type="ECO:0000313" key="2">
    <source>
        <dbReference type="EMBL" id="KAL2746314.1"/>
    </source>
</evidence>
<feature type="compositionally biased region" description="Basic and acidic residues" evidence="1">
    <location>
        <begin position="149"/>
        <end position="159"/>
    </location>
</feature>
<proteinExistence type="predicted"/>
<dbReference type="Proteomes" id="UP001607303">
    <property type="component" value="Unassembled WGS sequence"/>
</dbReference>
<evidence type="ECO:0000256" key="1">
    <source>
        <dbReference type="SAM" id="MobiDB-lite"/>
    </source>
</evidence>
<name>A0ABD2CNF2_VESMC</name>
<sequence length="185" mass="20425">MKADKTELTEKKVQKDLAIGSMPITETSIPIFPSVRISEAKIVPSILASSCVRQVTVLRTPQSSWKMVFKMPFVGRTKTKVLLTRAIIISLLTEELCDYHSSDNDAGCSCGGTIMEKIKASPSSYGGSNYREFTEPGVVAKFFGLAQKSDRRATRRLRDDEDDDDDDVDEGGPTKDRQRVAKESG</sequence>
<feature type="region of interest" description="Disordered" evidence="1">
    <location>
        <begin position="149"/>
        <end position="185"/>
    </location>
</feature>
<evidence type="ECO:0000313" key="3">
    <source>
        <dbReference type="Proteomes" id="UP001607303"/>
    </source>
</evidence>
<keyword evidence="3" id="KW-1185">Reference proteome</keyword>
<feature type="compositionally biased region" description="Basic and acidic residues" evidence="1">
    <location>
        <begin position="172"/>
        <end position="185"/>
    </location>
</feature>
<comment type="caution">
    <text evidence="2">The sequence shown here is derived from an EMBL/GenBank/DDBJ whole genome shotgun (WGS) entry which is preliminary data.</text>
</comment>
<reference evidence="2 3" key="1">
    <citation type="journal article" date="2024" name="Ann. Entomol. Soc. Am.">
        <title>Genomic analyses of the southern and eastern yellowjacket wasps (Hymenoptera: Vespidae) reveal evolutionary signatures of social life.</title>
        <authorList>
            <person name="Catto M.A."/>
            <person name="Caine P.B."/>
            <person name="Orr S.E."/>
            <person name="Hunt B.G."/>
            <person name="Goodisman M.A.D."/>
        </authorList>
    </citation>
    <scope>NUCLEOTIDE SEQUENCE [LARGE SCALE GENOMIC DNA]</scope>
    <source>
        <strain evidence="2">232</strain>
        <tissue evidence="2">Head and thorax</tissue>
    </source>
</reference>
<dbReference type="AlphaFoldDB" id="A0ABD2CNF2"/>
<dbReference type="EMBL" id="JAYRBN010000037">
    <property type="protein sequence ID" value="KAL2746314.1"/>
    <property type="molecule type" value="Genomic_DNA"/>
</dbReference>